<dbReference type="Proteomes" id="UP000177006">
    <property type="component" value="Unassembled WGS sequence"/>
</dbReference>
<evidence type="ECO:0000313" key="4">
    <source>
        <dbReference type="Proteomes" id="UP000177006"/>
    </source>
</evidence>
<proteinExistence type="inferred from homology"/>
<comment type="caution">
    <text evidence="3">The sequence shown here is derived from an EMBL/GenBank/DDBJ whole genome shotgun (WGS) entry which is preliminary data.</text>
</comment>
<dbReference type="NCBIfam" id="TIGR02385">
    <property type="entry name" value="RelE_StbE"/>
    <property type="match status" value="1"/>
</dbReference>
<keyword evidence="2" id="KW-1277">Toxin-antitoxin system</keyword>
<name>A0A1F5E3T6_9BACT</name>
<dbReference type="AlphaFoldDB" id="A0A1F5E3T6"/>
<dbReference type="EMBL" id="MEZK01000027">
    <property type="protein sequence ID" value="OGD62018.1"/>
    <property type="molecule type" value="Genomic_DNA"/>
</dbReference>
<comment type="similarity">
    <text evidence="1">Belongs to the RelE toxin family.</text>
</comment>
<dbReference type="InterPro" id="IPR035093">
    <property type="entry name" value="RelE/ParE_toxin_dom_sf"/>
</dbReference>
<dbReference type="InterPro" id="IPR007712">
    <property type="entry name" value="RelE/ParE_toxin"/>
</dbReference>
<reference evidence="3 4" key="1">
    <citation type="journal article" date="2016" name="Nat. Commun.">
        <title>Thousands of microbial genomes shed light on interconnected biogeochemical processes in an aquifer system.</title>
        <authorList>
            <person name="Anantharaman K."/>
            <person name="Brown C.T."/>
            <person name="Hug L.A."/>
            <person name="Sharon I."/>
            <person name="Castelle C.J."/>
            <person name="Probst A.J."/>
            <person name="Thomas B.C."/>
            <person name="Singh A."/>
            <person name="Wilkins M.J."/>
            <person name="Karaoz U."/>
            <person name="Brodie E.L."/>
            <person name="Williams K.H."/>
            <person name="Hubbard S.S."/>
            <person name="Banfield J.F."/>
        </authorList>
    </citation>
    <scope>NUCLEOTIDE SEQUENCE [LARGE SCALE GENOMIC DNA]</scope>
</reference>
<dbReference type="SUPFAM" id="SSF143011">
    <property type="entry name" value="RelE-like"/>
    <property type="match status" value="1"/>
</dbReference>
<dbReference type="PANTHER" id="PTHR35601">
    <property type="entry name" value="TOXIN RELE"/>
    <property type="match status" value="1"/>
</dbReference>
<evidence type="ECO:0000256" key="1">
    <source>
        <dbReference type="ARBA" id="ARBA00006226"/>
    </source>
</evidence>
<evidence type="ECO:0008006" key="5">
    <source>
        <dbReference type="Google" id="ProtNLM"/>
    </source>
</evidence>
<evidence type="ECO:0000313" key="3">
    <source>
        <dbReference type="EMBL" id="OGD62018.1"/>
    </source>
</evidence>
<sequence>MKLEYKPQVLKQLKKISLNEKKKIIRKLENLLEDPLAGKPLKGELEGLKSLRAWPYRIIYQLNKKSIVIFSISHRQSAYK</sequence>
<dbReference type="STRING" id="1797457.A2160_00435"/>
<protein>
    <recommendedName>
        <fullName evidence="5">Addiction module toxin RelE</fullName>
    </recommendedName>
</protein>
<dbReference type="Pfam" id="PF05016">
    <property type="entry name" value="ParE_toxin"/>
    <property type="match status" value="1"/>
</dbReference>
<gene>
    <name evidence="3" type="ORF">A2160_00435</name>
</gene>
<evidence type="ECO:0000256" key="2">
    <source>
        <dbReference type="ARBA" id="ARBA00022649"/>
    </source>
</evidence>
<dbReference type="PANTHER" id="PTHR35601:SF1">
    <property type="entry name" value="TOXIN RELE"/>
    <property type="match status" value="1"/>
</dbReference>
<accession>A0A1F5E3T6</accession>
<dbReference type="Gene3D" id="3.30.2310.20">
    <property type="entry name" value="RelE-like"/>
    <property type="match status" value="1"/>
</dbReference>
<organism evidence="3 4">
    <name type="scientific">Candidatus Beckwithbacteria bacterium RBG_13_42_9</name>
    <dbReference type="NCBI Taxonomy" id="1797457"/>
    <lineage>
        <taxon>Bacteria</taxon>
        <taxon>Candidatus Beckwithiibacteriota</taxon>
    </lineage>
</organism>